<protein>
    <submittedName>
        <fullName evidence="2">SnoaL-like domain protein</fullName>
    </submittedName>
</protein>
<keyword evidence="3" id="KW-1185">Reference proteome</keyword>
<feature type="domain" description="SnoaL-like" evidence="1">
    <location>
        <begin position="15"/>
        <end position="90"/>
    </location>
</feature>
<proteinExistence type="predicted"/>
<dbReference type="OrthoDB" id="1157330at2"/>
<organism evidence="2 3">
    <name type="scientific">Roseovarius albus</name>
    <dbReference type="NCBI Taxonomy" id="1247867"/>
    <lineage>
        <taxon>Bacteria</taxon>
        <taxon>Pseudomonadati</taxon>
        <taxon>Pseudomonadota</taxon>
        <taxon>Alphaproteobacteria</taxon>
        <taxon>Rhodobacterales</taxon>
        <taxon>Roseobacteraceae</taxon>
        <taxon>Roseovarius</taxon>
    </lineage>
</organism>
<dbReference type="Proteomes" id="UP000193061">
    <property type="component" value="Unassembled WGS sequence"/>
</dbReference>
<dbReference type="RefSeq" id="WP_085806341.1">
    <property type="nucleotide sequence ID" value="NZ_FWFX01000008.1"/>
</dbReference>
<dbReference type="InterPro" id="IPR037401">
    <property type="entry name" value="SnoaL-like"/>
</dbReference>
<accession>A0A1X6ZJS8</accession>
<reference evidence="2 3" key="1">
    <citation type="submission" date="2017-03" db="EMBL/GenBank/DDBJ databases">
        <authorList>
            <person name="Afonso C.L."/>
            <person name="Miller P.J."/>
            <person name="Scott M.A."/>
            <person name="Spackman E."/>
            <person name="Goraichik I."/>
            <person name="Dimitrov K.M."/>
            <person name="Suarez D.L."/>
            <person name="Swayne D.E."/>
        </authorList>
    </citation>
    <scope>NUCLEOTIDE SEQUENCE [LARGE SCALE GENOMIC DNA]</scope>
    <source>
        <strain evidence="2 3">CECT 7450</strain>
    </source>
</reference>
<gene>
    <name evidence="2" type="ORF">ROA7450_02720</name>
</gene>
<dbReference type="Gene3D" id="3.10.450.50">
    <property type="match status" value="1"/>
</dbReference>
<dbReference type="Pfam" id="PF12680">
    <property type="entry name" value="SnoaL_2"/>
    <property type="match status" value="1"/>
</dbReference>
<name>A0A1X6ZJS8_9RHOB</name>
<evidence type="ECO:0000313" key="2">
    <source>
        <dbReference type="EMBL" id="SLN53265.1"/>
    </source>
</evidence>
<sequence>MTGTIEAAAQSKLNQWKAAFNGGDAAGCASCYEQDALMVVTPFGEFKGREAIEAFWQDLIGKGFSEVSYTDVKVEVVDEKSVVISASWSMNNAHGIITKELWVLQEDGNALLREDHFEVQG</sequence>
<dbReference type="SUPFAM" id="SSF54427">
    <property type="entry name" value="NTF2-like"/>
    <property type="match status" value="1"/>
</dbReference>
<evidence type="ECO:0000259" key="1">
    <source>
        <dbReference type="Pfam" id="PF12680"/>
    </source>
</evidence>
<dbReference type="EMBL" id="FWFX01000008">
    <property type="protein sequence ID" value="SLN53265.1"/>
    <property type="molecule type" value="Genomic_DNA"/>
</dbReference>
<evidence type="ECO:0000313" key="3">
    <source>
        <dbReference type="Proteomes" id="UP000193061"/>
    </source>
</evidence>
<dbReference type="AlphaFoldDB" id="A0A1X6ZJS8"/>
<dbReference type="InterPro" id="IPR032710">
    <property type="entry name" value="NTF2-like_dom_sf"/>
</dbReference>